<evidence type="ECO:0008006" key="6">
    <source>
        <dbReference type="Google" id="ProtNLM"/>
    </source>
</evidence>
<evidence type="ECO:0000256" key="3">
    <source>
        <dbReference type="ARBA" id="ARBA00022679"/>
    </source>
</evidence>
<organism evidence="4 5">
    <name type="scientific">Formimonas warabiya</name>
    <dbReference type="NCBI Taxonomy" id="1761012"/>
    <lineage>
        <taxon>Bacteria</taxon>
        <taxon>Bacillati</taxon>
        <taxon>Bacillota</taxon>
        <taxon>Clostridia</taxon>
        <taxon>Eubacteriales</taxon>
        <taxon>Peptococcaceae</taxon>
        <taxon>Candidatus Formimonas</taxon>
    </lineage>
</organism>
<proteinExistence type="inferred from homology"/>
<evidence type="ECO:0000256" key="1">
    <source>
        <dbReference type="ARBA" id="ARBA00007137"/>
    </source>
</evidence>
<protein>
    <recommendedName>
        <fullName evidence="6">Trimethylamine methyltransferase</fullName>
    </recommendedName>
</protein>
<dbReference type="EMBL" id="CP017634">
    <property type="protein sequence ID" value="ATW27830.1"/>
    <property type="molecule type" value="Genomic_DNA"/>
</dbReference>
<accession>A0A3G1KZJ0</accession>
<dbReference type="InterPro" id="IPR010426">
    <property type="entry name" value="MTTB_MeTrfase"/>
</dbReference>
<dbReference type="OrthoDB" id="5418352at2"/>
<dbReference type="GO" id="GO:0032259">
    <property type="term" value="P:methylation"/>
    <property type="evidence" value="ECO:0007669"/>
    <property type="project" value="UniProtKB-KW"/>
</dbReference>
<sequence length="474" mass="52814">MGTTLFDRLHPLSTQDLDLIHEKTLEILAHTGMWFESDRAREVLKHHGLRVDGEIVYFTRQVIEDALKSIPAKFLLRARNPRHNLEIGGDSFAFGPSGGAPYILDYDGSLRFAKKGDYFNSLKLIQMLDGLDFNLELAAASDIPRDQPMWKVLYAIKYTDKPVNDVDLGGGGLLAILFGLDRKQMKEDARNGMVYGLNFINPVSPLGLSELESDRLMELCESGVALAISPMPIAGMTAPCTIPGLLISQNCEILGTLVLSQLINPGCPVLYGCIGTVANMKNASAPIGTPETRIIEIASAQIARYYGLPTRGNVGLTDANSVDFQAGAESAFQYMNAVRGGLNLLPGLGAMGSWNIGSLEKLVLDAEIAAYVRRFFRPVEFSEEMMGADLIKKVGPRGQFVTEEHTFRHFRDEFSQPFVFSRVSYDLWEKEGKKEAYCRAHEKVKEMIDHYQPPELEKSLEKDLNKYLQQYYNL</sequence>
<evidence type="ECO:0000256" key="2">
    <source>
        <dbReference type="ARBA" id="ARBA00022603"/>
    </source>
</evidence>
<dbReference type="AlphaFoldDB" id="A0A3G1KZJ0"/>
<comment type="similarity">
    <text evidence="1">Belongs to the trimethylamine methyltransferase family.</text>
</comment>
<dbReference type="Pfam" id="PF06253">
    <property type="entry name" value="MTTB"/>
    <property type="match status" value="1"/>
</dbReference>
<dbReference type="RefSeq" id="WP_148137213.1">
    <property type="nucleotide sequence ID" value="NZ_CP017634.1"/>
</dbReference>
<keyword evidence="2" id="KW-0489">Methyltransferase</keyword>
<name>A0A3G1KZJ0_FORW1</name>
<dbReference type="Gene3D" id="3.20.20.480">
    <property type="entry name" value="Trimethylamine methyltransferase-like"/>
    <property type="match status" value="1"/>
</dbReference>
<dbReference type="Proteomes" id="UP000323521">
    <property type="component" value="Chromosome"/>
</dbReference>
<gene>
    <name evidence="4" type="ORF">DCMF_26495</name>
</gene>
<evidence type="ECO:0000313" key="5">
    <source>
        <dbReference type="Proteomes" id="UP000323521"/>
    </source>
</evidence>
<dbReference type="KEGG" id="fwa:DCMF_26495"/>
<keyword evidence="5" id="KW-1185">Reference proteome</keyword>
<dbReference type="InterPro" id="IPR038601">
    <property type="entry name" value="MttB-like_sf"/>
</dbReference>
<keyword evidence="3" id="KW-0808">Transferase</keyword>
<reference evidence="4 5" key="1">
    <citation type="submission" date="2016-10" db="EMBL/GenBank/DDBJ databases">
        <title>Complete Genome Sequence of Peptococcaceae strain DCMF.</title>
        <authorList>
            <person name="Edwards R.J."/>
            <person name="Holland S.I."/>
            <person name="Deshpande N.P."/>
            <person name="Wong Y.K."/>
            <person name="Ertan H."/>
            <person name="Manefield M."/>
            <person name="Russell T.L."/>
            <person name="Lee M.J."/>
        </authorList>
    </citation>
    <scope>NUCLEOTIDE SEQUENCE [LARGE SCALE GENOMIC DNA]</scope>
    <source>
        <strain evidence="4 5">DCMF</strain>
    </source>
</reference>
<dbReference type="GO" id="GO:0015948">
    <property type="term" value="P:methanogenesis"/>
    <property type="evidence" value="ECO:0007669"/>
    <property type="project" value="InterPro"/>
</dbReference>
<dbReference type="GO" id="GO:0008168">
    <property type="term" value="F:methyltransferase activity"/>
    <property type="evidence" value="ECO:0007669"/>
    <property type="project" value="UniProtKB-KW"/>
</dbReference>
<evidence type="ECO:0000313" key="4">
    <source>
        <dbReference type="EMBL" id="ATW27830.1"/>
    </source>
</evidence>